<protein>
    <submittedName>
        <fullName evidence="1">Uncharacterized protein</fullName>
    </submittedName>
</protein>
<dbReference type="KEGG" id="vg:18263487"/>
<dbReference type="GeneID" id="18263487"/>
<evidence type="ECO:0000313" key="2">
    <source>
        <dbReference type="Proteomes" id="UP000174145"/>
    </source>
</evidence>
<keyword evidence="2" id="KW-1185">Reference proteome</keyword>
<name>W6JIL7_9POXV</name>
<organism evidence="1 2">
    <name type="scientific">Alphaentomopoxvirus acuprea</name>
    <dbReference type="NCBI Taxonomy" id="62099"/>
    <lineage>
        <taxon>Viruses</taxon>
        <taxon>Varidnaviria</taxon>
        <taxon>Bamfordvirae</taxon>
        <taxon>Nucleocytoviricota</taxon>
        <taxon>Pokkesviricetes</taxon>
        <taxon>Chitovirales</taxon>
        <taxon>Poxviridae</taxon>
        <taxon>Entomopoxvirinae</taxon>
        <taxon>Alphaentomopoxvirus</taxon>
    </lineage>
</organism>
<reference evidence="1 2" key="1">
    <citation type="journal article" date="2014" name="Virology">
        <title>The complete genome sequence of the Alphaentomopoxvirus Anomala cuprea entomopoxvirus, including its terminal hairpin loop sequences, suggests a potentially unique mode of apoptosis inhibition and mode of DNA replication.</title>
        <authorList>
            <person name="Mitsuhashi W."/>
            <person name="Miyamoto K."/>
            <person name="Wada S."/>
        </authorList>
    </citation>
    <scope>NUCLEOTIDE SEQUENCE [LARGE SCALE GENOMIC DNA]</scope>
    <source>
        <strain evidence="1">CV6M</strain>
    </source>
</reference>
<dbReference type="RefSeq" id="YP_009001531.1">
    <property type="nucleotide sequence ID" value="NC_023426.1"/>
</dbReference>
<dbReference type="Proteomes" id="UP000174145">
    <property type="component" value="Segment"/>
</dbReference>
<sequence length="150" mass="18009">MKKELKNKMSKYLIIYYNKRDINKWQDEYLFLNTTPNDKIIEQEMLEYKLDNIIINDDDVSTPILNIPYNIDIDLYLESIGEYVKNKDVILLILDYNNRNKEIKLKDLITNSTVYTLFDPKFAIHIFNLILEIKQLQKIKSINIINIFNK</sequence>
<dbReference type="EMBL" id="AP013055">
    <property type="protein sequence ID" value="BAO49418.1"/>
    <property type="molecule type" value="Genomic_DNA"/>
</dbReference>
<accession>W6JIL7</accession>
<evidence type="ECO:0000313" key="1">
    <source>
        <dbReference type="EMBL" id="BAO49418.1"/>
    </source>
</evidence>
<proteinExistence type="predicted"/>